<dbReference type="RefSeq" id="WP_139001466.1">
    <property type="nucleotide sequence ID" value="NZ_BAABAV010000001.1"/>
</dbReference>
<proteinExistence type="predicted"/>
<dbReference type="EMBL" id="BAABAV010000001">
    <property type="protein sequence ID" value="GAA4268578.1"/>
    <property type="molecule type" value="Genomic_DNA"/>
</dbReference>
<gene>
    <name evidence="1" type="ORF">GCM10022257_06790</name>
</gene>
<comment type="caution">
    <text evidence="1">The sequence shown here is derived from an EMBL/GenBank/DDBJ whole genome shotgun (WGS) entry which is preliminary data.</text>
</comment>
<evidence type="ECO:0008006" key="3">
    <source>
        <dbReference type="Google" id="ProtNLM"/>
    </source>
</evidence>
<dbReference type="PROSITE" id="PS51257">
    <property type="entry name" value="PROKAR_LIPOPROTEIN"/>
    <property type="match status" value="1"/>
</dbReference>
<protein>
    <recommendedName>
        <fullName evidence="3">DUF5017 domain-containing protein</fullName>
    </recommendedName>
</protein>
<name>A0ABP8E945_9FLAO</name>
<sequence>MKRILIFLTVLGVAFTGCNPNEDIYKVIDAQENAIAGEASYTLTSEDYDELELNFGSFSSEDDAKAMLPSFLDGLYPTWGNGSAVTVGYKLYIGNAEGVSDYSGAESYYFSESDYALSGSNVSGFYPDVTASDYIADILESNVMTPVDGQIVLARYVQYTEEPNVSISTNYNLDDNLDYGGSAGDLTSVSGGEWEAHSGAGSGPIGYDIASLSMTDYPSSGIGGSLTVDGSGSEDVTNWFSEISSGKVYASTLVNLSAVSTGTYTFHMRDDDFAVGYVARVGAMDDGSGKVLFGIGASSSSLTYGTTPFDLNTTYLLVSSYDIATGVSNLYVLSTAESTEPMTPEATNSGSPGAIISGISIRQGSGGPTGSFDGIRVATSWSAIMENDVAELVEGNKINVETFYTFDGSEWEATEGVYFVQDSDFDSMGEEFGQPGRFNNFGSSTPAEDYLPTFLSLTAPWAYGQEEDEVIMVYDYFSSSSGAQIRGNRYTFTNGAWEPHLSTIDTSLQFGHDGNSWVPDNTIRYTFTGADVTFISNAFIEIYPGPADNVGFFGSFDRRSGSSNFWSDEMLLEAFNALLESGGFVTDEEQKYVLTFVIYNGSTTNETKSVIKLNGEWVYQE</sequence>
<keyword evidence="2" id="KW-1185">Reference proteome</keyword>
<evidence type="ECO:0000313" key="1">
    <source>
        <dbReference type="EMBL" id="GAA4268578.1"/>
    </source>
</evidence>
<accession>A0ABP8E945</accession>
<evidence type="ECO:0000313" key="2">
    <source>
        <dbReference type="Proteomes" id="UP001500027"/>
    </source>
</evidence>
<dbReference type="Proteomes" id="UP001500027">
    <property type="component" value="Unassembled WGS sequence"/>
</dbReference>
<reference evidence="2" key="1">
    <citation type="journal article" date="2019" name="Int. J. Syst. Evol. Microbiol.">
        <title>The Global Catalogue of Microorganisms (GCM) 10K type strain sequencing project: providing services to taxonomists for standard genome sequencing and annotation.</title>
        <authorList>
            <consortium name="The Broad Institute Genomics Platform"/>
            <consortium name="The Broad Institute Genome Sequencing Center for Infectious Disease"/>
            <person name="Wu L."/>
            <person name="Ma J."/>
        </authorList>
    </citation>
    <scope>NUCLEOTIDE SEQUENCE [LARGE SCALE GENOMIC DNA]</scope>
    <source>
        <strain evidence="2">JCM 17452</strain>
    </source>
</reference>
<organism evidence="1 2">
    <name type="scientific">Hyunsoonleella aestuarii</name>
    <dbReference type="NCBI Taxonomy" id="912802"/>
    <lineage>
        <taxon>Bacteria</taxon>
        <taxon>Pseudomonadati</taxon>
        <taxon>Bacteroidota</taxon>
        <taxon>Flavobacteriia</taxon>
        <taxon>Flavobacteriales</taxon>
        <taxon>Flavobacteriaceae</taxon>
    </lineage>
</organism>